<dbReference type="EMBL" id="CCAG010000741">
    <property type="status" value="NOT_ANNOTATED_CDS"/>
    <property type="molecule type" value="Genomic_DNA"/>
</dbReference>
<sequence>MLADVLTFTDSHVECNEQGLKQLLTRVREDPTRVIFSIIDVISMGNCQ</sequence>
<dbReference type="PANTHER" id="PTHR11675:SF119">
    <property type="entry name" value="POLYPEPTIDE N-ACETYLGALACTOSAMINYLTRANSFERASE 2"/>
    <property type="match status" value="1"/>
</dbReference>
<dbReference type="Gene3D" id="3.90.550.10">
    <property type="entry name" value="Spore Coat Polysaccharide Biosynthesis Protein SpsA, Chain A"/>
    <property type="match status" value="1"/>
</dbReference>
<dbReference type="Proteomes" id="UP000092444">
    <property type="component" value="Unassembled WGS sequence"/>
</dbReference>
<protein>
    <submittedName>
        <fullName evidence="2">Uncharacterized protein</fullName>
    </submittedName>
</protein>
<dbReference type="EnsemblMetazoa" id="GMOY014172.R1329">
    <property type="protein sequence ID" value="GMOY014172.P1329"/>
    <property type="gene ID" value="GMOY014172"/>
</dbReference>
<evidence type="ECO:0000313" key="3">
    <source>
        <dbReference type="Proteomes" id="UP000092444"/>
    </source>
</evidence>
<keyword evidence="3" id="KW-1185">Reference proteome</keyword>
<evidence type="ECO:0000313" key="2">
    <source>
        <dbReference type="EnsemblMetazoa" id="GMOY014172.P1329"/>
    </source>
</evidence>
<dbReference type="PANTHER" id="PTHR11675">
    <property type="entry name" value="N-ACETYLGALACTOSAMINYLTRANSFERASE"/>
    <property type="match status" value="1"/>
</dbReference>
<accession>A0ABK9NG24</accession>
<keyword evidence="1" id="KW-1015">Disulfide bond</keyword>
<evidence type="ECO:0000256" key="1">
    <source>
        <dbReference type="ARBA" id="ARBA00023157"/>
    </source>
</evidence>
<proteinExistence type="predicted"/>
<dbReference type="InterPro" id="IPR029044">
    <property type="entry name" value="Nucleotide-diphossugar_trans"/>
</dbReference>
<reference evidence="2" key="1">
    <citation type="submission" date="2025-05" db="UniProtKB">
        <authorList>
            <consortium name="EnsemblMetazoa"/>
        </authorList>
    </citation>
    <scope>IDENTIFICATION</scope>
    <source>
        <strain evidence="2">Yale</strain>
    </source>
</reference>
<organism evidence="2 3">
    <name type="scientific">Glossina morsitans morsitans</name>
    <name type="common">Savannah tsetse fly</name>
    <dbReference type="NCBI Taxonomy" id="37546"/>
    <lineage>
        <taxon>Eukaryota</taxon>
        <taxon>Metazoa</taxon>
        <taxon>Ecdysozoa</taxon>
        <taxon>Arthropoda</taxon>
        <taxon>Hexapoda</taxon>
        <taxon>Insecta</taxon>
        <taxon>Pterygota</taxon>
        <taxon>Neoptera</taxon>
        <taxon>Endopterygota</taxon>
        <taxon>Diptera</taxon>
        <taxon>Brachycera</taxon>
        <taxon>Muscomorpha</taxon>
        <taxon>Hippoboscoidea</taxon>
        <taxon>Glossinidae</taxon>
        <taxon>Glossina</taxon>
    </lineage>
</organism>
<name>A0ABK9NG24_GLOMM</name>